<evidence type="ECO:0000256" key="3">
    <source>
        <dbReference type="SAM" id="Coils"/>
    </source>
</evidence>
<feature type="domain" description="AAA+ ATPase" evidence="5">
    <location>
        <begin position="391"/>
        <end position="562"/>
    </location>
</feature>
<reference evidence="6 7" key="1">
    <citation type="submission" date="2024-04" db="EMBL/GenBank/DDBJ databases">
        <title>Tritrichomonas musculus Genome.</title>
        <authorList>
            <person name="Alves-Ferreira E."/>
            <person name="Grigg M."/>
            <person name="Lorenzi H."/>
            <person name="Galac M."/>
        </authorList>
    </citation>
    <scope>NUCLEOTIDE SEQUENCE [LARGE SCALE GENOMIC DNA]</scope>
    <source>
        <strain evidence="6 7">EAF2021</strain>
    </source>
</reference>
<dbReference type="Pfam" id="PF07728">
    <property type="entry name" value="AAA_5"/>
    <property type="match status" value="4"/>
</dbReference>
<feature type="region of interest" description="Disordered" evidence="4">
    <location>
        <begin position="1"/>
        <end position="23"/>
    </location>
</feature>
<feature type="compositionally biased region" description="Low complexity" evidence="4">
    <location>
        <begin position="1"/>
        <end position="18"/>
    </location>
</feature>
<dbReference type="Gene3D" id="3.40.50.300">
    <property type="entry name" value="P-loop containing nucleotide triphosphate hydrolases"/>
    <property type="match status" value="6"/>
</dbReference>
<feature type="region of interest" description="Disordered" evidence="4">
    <location>
        <begin position="1751"/>
        <end position="1791"/>
    </location>
</feature>
<dbReference type="PANTHER" id="PTHR48103">
    <property type="entry name" value="MIDASIN-RELATED"/>
    <property type="match status" value="1"/>
</dbReference>
<organism evidence="6 7">
    <name type="scientific">Tritrichomonas musculus</name>
    <dbReference type="NCBI Taxonomy" id="1915356"/>
    <lineage>
        <taxon>Eukaryota</taxon>
        <taxon>Metamonada</taxon>
        <taxon>Parabasalia</taxon>
        <taxon>Tritrichomonadida</taxon>
        <taxon>Tritrichomonadidae</taxon>
        <taxon>Tritrichomonas</taxon>
    </lineage>
</organism>
<feature type="domain" description="AAA+ ATPase" evidence="5">
    <location>
        <begin position="739"/>
        <end position="893"/>
    </location>
</feature>
<dbReference type="Proteomes" id="UP001470230">
    <property type="component" value="Unassembled WGS sequence"/>
</dbReference>
<name>A0ABR2JQQ3_9EUKA</name>
<proteinExistence type="predicted"/>
<dbReference type="InterPro" id="IPR027417">
    <property type="entry name" value="P-loop_NTPase"/>
</dbReference>
<evidence type="ECO:0000313" key="6">
    <source>
        <dbReference type="EMBL" id="KAK8880562.1"/>
    </source>
</evidence>
<gene>
    <name evidence="6" type="ORF">M9Y10_003242</name>
</gene>
<evidence type="ECO:0000256" key="4">
    <source>
        <dbReference type="SAM" id="MobiDB-lite"/>
    </source>
</evidence>
<feature type="region of interest" description="Disordered" evidence="4">
    <location>
        <begin position="4533"/>
        <end position="4552"/>
    </location>
</feature>
<feature type="compositionally biased region" description="Low complexity" evidence="4">
    <location>
        <begin position="1770"/>
        <end position="1784"/>
    </location>
</feature>
<evidence type="ECO:0000313" key="7">
    <source>
        <dbReference type="Proteomes" id="UP001470230"/>
    </source>
</evidence>
<dbReference type="SUPFAM" id="SSF52540">
    <property type="entry name" value="P-loop containing nucleoside triphosphate hydrolases"/>
    <property type="match status" value="5"/>
</dbReference>
<dbReference type="EMBL" id="JAPFFF010000010">
    <property type="protein sequence ID" value="KAK8880562.1"/>
    <property type="molecule type" value="Genomic_DNA"/>
</dbReference>
<keyword evidence="2" id="KW-0067">ATP-binding</keyword>
<dbReference type="PANTHER" id="PTHR48103:SF2">
    <property type="entry name" value="MIDASIN"/>
    <property type="match status" value="1"/>
</dbReference>
<evidence type="ECO:0000259" key="5">
    <source>
        <dbReference type="SMART" id="SM00382"/>
    </source>
</evidence>
<feature type="coiled-coil region" evidence="3">
    <location>
        <begin position="3232"/>
        <end position="3266"/>
    </location>
</feature>
<evidence type="ECO:0000256" key="1">
    <source>
        <dbReference type="ARBA" id="ARBA00022741"/>
    </source>
</evidence>
<feature type="domain" description="AAA+ ATPase" evidence="5">
    <location>
        <begin position="109"/>
        <end position="262"/>
    </location>
</feature>
<feature type="domain" description="AAA+ ATPase" evidence="5">
    <location>
        <begin position="1472"/>
        <end position="1628"/>
    </location>
</feature>
<dbReference type="InterPro" id="IPR003593">
    <property type="entry name" value="AAA+_ATPase"/>
</dbReference>
<keyword evidence="7" id="KW-1185">Reference proteome</keyword>
<accession>A0ABR2JQQ3</accession>
<feature type="domain" description="AAA+ ATPase" evidence="5">
    <location>
        <begin position="1828"/>
        <end position="2062"/>
    </location>
</feature>
<evidence type="ECO:0000256" key="2">
    <source>
        <dbReference type="ARBA" id="ARBA00022840"/>
    </source>
</evidence>
<protein>
    <recommendedName>
        <fullName evidence="5">AAA+ ATPase domain-containing protein</fullName>
    </recommendedName>
</protein>
<feature type="compositionally biased region" description="Low complexity" evidence="4">
    <location>
        <begin position="1751"/>
        <end position="1763"/>
    </location>
</feature>
<dbReference type="SMART" id="SM00382">
    <property type="entry name" value="AAA"/>
    <property type="match status" value="5"/>
</dbReference>
<comment type="caution">
    <text evidence="6">The sequence shown here is derived from an EMBL/GenBank/DDBJ whole genome shotgun (WGS) entry which is preliminary data.</text>
</comment>
<dbReference type="InterPro" id="IPR011704">
    <property type="entry name" value="ATPase_dyneun-rel_AAA"/>
</dbReference>
<sequence length="5615" mass="646019">MKLNNNPINSDDISLSSSTDDEILSKSPNIEQIPKANQNENNPVLLAFDPFFDEPKGDIQTLLDEVDNQMQKEETFEIDENKREIEGQNSVFTNGAKDRLQKINDYIKIKVPVLLEGPTGASKTLSAEIVCDLNDDELIRFNMSSEIKTQDLIGRYVGNENSWAGISQQDGPFSKAFQEGKVLLLDEINLASTSVLQCIEESLDSGVLSIEIPGRPLKKIPMHPNFRLIATQNPRKGSYANKRQNLGQKFYSRFQVINFPAFSYEELLAIGQGLAEQFQYDNKEIIKDLVSFHKKWSDKMAATDDIQCFTIREIAATIKAISQKQSIYDTIMTIYGARYEENVKKEINDLLKEYPKLCKDQKQFECPQFKGCFPNKSLKDTVKSVLFSLNNYRNVILTGKKECGKTQVALWISEYYNNLHQKDGMNENNDEKQSFFCFCSEEIKVADLIGHQAPSGKSDGTSEIIKWQDGFLSKAIKLGKCAVLESLDEAPSTVTERLNGLLDQKYDKKEIYFDIPENAANPKIKIKDSFRILATCDIDKIQQMSPAFLNRFDVIVLENQIDDNISDIQMNELITTLMNRYCSDLKQEPKNSDDPSEKLKNMVSSKFSNLIRLNIKTSNDNQPKKNNVSDFKYSPNIIPMIFEKVKNDKSISHISRICSSIIKLSYTFRNNKEIADKEIVEFAFLLLENNKNFKIPKEIKNELLGMLHDVHDSTDDPFFYKDSPTLMTFMAKLTAYSIIQQPICITGPTGVGKTSAAREFSRMRKHDSSSNSGFQMHSFHSNTKVSHFFGTTTLLDGQIVFHDGTLTKALKSGLVFIADEFNLSPQSVMKSLSLALDPTIGKNVFIPGIGQIINISSNFQCIVCQNDVGTVGRNAIPDSIASRFVNIDYPEPDVTDLLNICVSIGEECCTNKKIDQEKNFQFAQSISKYMLQINDTNKRRITNLFYIPPWSLRDITKIFRRIYSSNAKKFLNIDPIHHVLFYTLSSVQPKYIDKVFEIVKTILQSSFDLKDKIEEYASCYNAIPTIVPQENLGYYLMKNNIGIKIDKFEKLLGIKELHSLWNAIFKISLADKKEPILIVGNSGFKTFLAQLFLPKAQIITLNQETNVAQLLGSSGFMTNDEAKIFYIDNICKILRDDIKNIELRRDLENGTLTKQKVDDLIITDSQKNIPFSFNYALRHLSEKLFQNNDNKNAVLSNTTLEFRPGLFLNAILQGRPLILKDLANLPTIVLERFNELFSGKQNITLSEDIHDTFTPQGSKELTNFNSYFRVFATCQENASTRLSEAALSRFSVISIPEYSSDEQEIVLKSYIQINYLDFDIKHIDILKQVTLADLSEIKLHISFPQMIKVVEIASRLNQKTSPDEKNKQADYKLINIGRTFFRVLGGILRSKKSRSVLFEKLKTFFHITDDNIKNTIDECQLIIQEKENTVGVLSKISNLFLKCSVAKESLMKVSFTNTFNDLLDLIHMGLTIHNPIILEGPPGQGKHTAINFVADMLGIDVVRIMISQTTKVEDLFGKDTIISKKDGIHIEMVETQFIKIIKSTNGSNKRSLIVLENINSASPALLNALVPVFNAYSTTVLLPNGNTIQKGTFDIIAIFNTQQSSSNYDKLPSSLIHSSIYHIVSNSEKDEILNIILTKFDAAKFSQEEALYFSNNYNNAIEVVSKEGLSSELFTLNDIDKYLLFRQLTKNVFDKTTISQMIFAYRFSNDDMIQKMISTLKLEKMKFNPIFGYNLQKTDLFIKLSNDNKTNNIDESNNDNNNNDNDRNNDNNNENMKSNDSNNKGNNESALLLPLINPPEDQSIISTIESLTLPQKHCLIFLICSVLVKRACVIQGDTASGKSYLIRLLAKLVGAELNVFQMNADCNVSLLAGQSILKDSLSVDDTRLLKKAFSDLNNDDQIKKYMNDSNIIDFDDERSLTPKIVKNLLKFIESIESTIASKKYYPEIEKAVEIIKKVMNPVSRFEHQESAFINAIKNGQWVLIDGIESAPSVIAEKISSLCGENPELNLYEFGPKFFYSRNDKLPKENQINKNFHLFITYNPNSIKESQMIDQTFLVNSVTFTLPPFDDKIENSAQMLLGSFINLSYRPQLSKQLAVRFASMHDYAKKQSEKNPDSFSGGIQYNGRTLKFITKAFPYQKEKKDVPKSICFSTKSFYLNSYIDQEKYNEFRSKCREKFNDNPKNELLMQLKSCDMDPRERNENILLILRNIQRNVLGLDSTNDYKLELNNFVEICSHIPIYDLPYINDHIDITFSLIKACLNDKYMIKYGTIFAVSQLIKPIINPESPIKKEHTSLTISDAELKNNNSITTPILKFDLLFELLSNDMFSENASILLANKTKIDLLIKITVISMTNTKDSFLELFADIAENNDLIDYIVMIFPFLKFNKSSLSMICYWLPLFQQLIKNKVHFSFTIDGSKFEFNEKIKSTFSIDLIMNEKDSFSLSENSTIYFQTNNLQVPEHQPEQNKDIDLLHYAIISEMLKHSNKIIDDTIMEIIISNINLEKIQNNYLHSILSISDLFNNKNSSLISFIWNLLYTLPESVIDSITKIINPIEYEMLLSASKMLQKIDQKIFNDILSWCQWAQSFDKKTEILKSIVLESNFDYYVNTDDMISNINSEINYLKISSDLISEFWTSEKLIKLYQPVFKNYKEVQEKNENKSKEAIIRRKLKELQQRLIDIKITNGKYIKMKAEFIDQIDLITEFTDEKLNSATYVIEKFISDTKNMMNTNDNVKNSIIWPNISFKNSYSTNIKTQNIKLFEALVWYAQIKAILKEINEGNDLINNLWKLNDFPEMKYPRKVFLSYLIQHSNSQKTEFTIEDKKTALGTLNANMILKLYDINESFLSEPEKIFDIINDYENRSSINENELRWVYSAILDFPDDFIISIPRFHPKDLIYAIINKKSQNEFRTGPFFAGVQSDILFENIKPLFYRDFDSFTSAAQSIGEIVYQTIINKNEDPPKDYSQLKKSFLLKNEFKKNELAIHTKTLKIFEFADNLSKWINNENQKLLFNDITFLSSNWEEDSNLLNTFPSLVFWLFKNKKCADQIKNKFGDFKPMTNEIPFWLISLRFMSSIDCLEFDSESHTRNYYIINDSTTSVIKEFLIKSKENKSSIDFAWINILISNLSPQISQNIDPSIKLIHDFFNYLTMDSQMFKSEYLNNVKDSIIYDSISDITHSLLINKLQSLIEGNILDNKLQTFFLSFPSKYIKNKIDNSIYDVYSIIIGNESTKKLKKLLSNTKNYDRIVQKLENQIKTEEEEMKQSYQRKIAKNSQKRIKRKCEDIQKFINIYNEIVYKLIHFTIGSNGEIYNLKYYRRQLDSYPDLFKNEGITLVHLEYYSSSDEDIQIRRNGKLISYIFKNTHYNKREVYLFPGETFDSKDNYNSKCQIKILDNVSFNYIKQEYDLYNIVSKHYNIAPTAPILIFGDQKQTSNEFTFTMNSLGNNLRQFNSKIIEEIEKNNQFSDDSIEFIKKTSNLINILIRNLQVTDSNGSQLKNINGILQGEMKEYLEDLLLLLNKFINSLQKNLYPILSALKQNQESGKIFNYNYDVQIPKINPNIKKVPDFSSIKNVNSLATPIISISHDKKIICSVNKIKCNIAPIIPSQSSEPYSINIISFINQEATIEITDLNDSNCNEIIKTSKKIKKYEPIKISVKPLSVNEPITKKITGNILIKPFPETNAIKEKSLPFEIILGIVPLKVRLRCIEFPLVKEQNYLRLCCDKVDSNSQINIEVINYYIQNSFLIAFDLEPLEDNEANKPELSMDDEKKRIIIHFQSVKSPTRCKFNIKIALSQNFVCTILCDLVIMPIAFAFEAYNFTTRQFERKECPIILINDRSQLILRIQSMFPSKKQAIISHYFPKSIKLISSINLDEKIDIFDNLIIPINITFDNHSYDYKKPTYAKITLNIDGVIRYIEFTFIINPYFPFSPLHNYYNSQNNNEFMSKYPCYYYKEKDKSWQKIIDNNKLIELNDNTHKPYIIVSPFSEYSIPISFKFTIINYQYNYYVVASPSKHIKYIQLTKPIEDYPILQEKLSVSYKTNKTSGYFFATFHCAYFSIIGFDQNNPNFWFPVFDQYPNINNINFLPYTLDKENIDIAKSNIKVMLSDVFPSHEEVNINDSFTSDIKLLAKQTNFVYLMTLLLDKDIVINIKTIIDKLPDNLQDKLVDILSDLLPIINSKDQLCDDMFTIISHNLIIKFIQVFSDKYLEIQSHDFLLDYPLSKEEVEKQKINVINEFFNYDRNKETEKSIKTQVEFSQILDDLQKIDIPQISDKLEHQECFIISEKEHENPTPCKTTDKFEQLNFDFNEETESGDSNNIDEFTYLPPINIPETFSILSLNDFYSTCSQGAIVLPTYIKCQSLKPNNQKESELYFAKLLDIYIEITKASKIDKSIVSSNVSYFIDSFKNCVGRLRRAGISFKNISLPQSCYSTNQNYNQDCIHYPSIKAPYMSNIQWKTKSQFSKNIERKQYIDPSIQNQNYQLDTSRLKSVYKNPFSRRQINLSKTSDTHSKAEIEIAKKNRRAIIAKVLGNETKNTSQLSDKKDTLGMNSSNDQEIPKKPLLKVDYDSKNVEIRDSKEMKGILDDFNDIDRIKMVVRRITELKENKNASLKFLSISDIEIKGKEDLFKPDNNDIANFPVKELIDNSQFLIAKLISKASDQNCPFLKMYCNLLFDISSFISPENKLYNFMLLVSFSYALYALEIPFSIAIVADQKFKYELKSFDEKISIVTLQRVLDCTFVQRFKSNIPDAIHHAIENMKYPLDDRTQRCLFFFSNGIDENIVLAESWKELILNNANNSFGLIFSKTDLIDKDDNAIIESMWNDFSETVKDAASYTKLTYFNLNVNKETIDLIASTFADVLSQRNPEREFNDFTNKADFEPNFIQVQKDLTKKAFDLIKSDLCYDFDDKISSFFRQSNPRYHANATKFQKLKYEFYKDKVDKITKSSPEAQIKEEFGLFIHKIVHYKTFTFKPLLEAIFRPNKASQTILSSTGTDFDITALILNLINPVPDPLIYLEEKGGLIRNYGVSIIIDSSKSCFSPLSSSHSYQTIKVLFAALSSIEIPCIDVIIATDSAPIVLSSETSSSRLFNSKSTFWPSLFSCLAEARYDKCDLESALHAAYDIRKMRSIDSTSYMFVLTDGLYQNEQKELIKNHVMTCIQSGFSIFGIGIGIYPRGIIDMFPNTLFATNPNQLIHGIASFFGDQSIESYNDSIKHLAPEPTSYDKLKKIFGDLNHSKDHPIFSELKKIISDTQHALDAFSFMYNSEIHVRNANNELVNPEDNVKNSQIYVENALKGQKILFCSFYDRSVNSGEHESVNPMYLSQPFSAGGTCLTTAVQYFGIEVVLVKHYEDAIEKLTKDNGNGKCEFYAVWFTSSNYLQLPLPENGSQYYADQFVDCVIDFWKKGGSVVALCDNDPFTFLVNLFLERIRFPGIGATNLRVHGFHKGMTHLKADPSGELKEAGTFNSSPIEFERCHRAPLSHNLVDIYEGVTIAYAPDDPQKYAPFTPFMRDSQGGISSLYYAGDNDYNSIVGDIIIDCGYTKLFNEMTESGTARYIQNIAAWTAQCESKLSRGIRPELFRPEKVEFNFDPNRRYEDASSIFVPIDPNERMEAECQIC</sequence>
<keyword evidence="3" id="KW-0175">Coiled coil</keyword>
<keyword evidence="1" id="KW-0547">Nucleotide-binding</keyword>